<comment type="caution">
    <text evidence="2">The sequence shown here is derived from an EMBL/GenBank/DDBJ whole genome shotgun (WGS) entry which is preliminary data.</text>
</comment>
<accession>A0A9J6EIV6</accession>
<dbReference type="InterPro" id="IPR050621">
    <property type="entry name" value="Tudor_domain_containing"/>
</dbReference>
<dbReference type="PANTHER" id="PTHR22948">
    <property type="entry name" value="TUDOR DOMAIN CONTAINING PROTEIN"/>
    <property type="match status" value="1"/>
</dbReference>
<gene>
    <name evidence="2" type="ORF">HPB51_021885</name>
</gene>
<evidence type="ECO:0000259" key="1">
    <source>
        <dbReference type="PROSITE" id="PS50304"/>
    </source>
</evidence>
<proteinExistence type="predicted"/>
<dbReference type="AlphaFoldDB" id="A0A9J6EIV6"/>
<reference evidence="2" key="1">
    <citation type="journal article" date="2020" name="Cell">
        <title>Large-Scale Comparative Analyses of Tick Genomes Elucidate Their Genetic Diversity and Vector Capacities.</title>
        <authorList>
            <consortium name="Tick Genome and Microbiome Consortium (TIGMIC)"/>
            <person name="Jia N."/>
            <person name="Wang J."/>
            <person name="Shi W."/>
            <person name="Du L."/>
            <person name="Sun Y."/>
            <person name="Zhan W."/>
            <person name="Jiang J.F."/>
            <person name="Wang Q."/>
            <person name="Zhang B."/>
            <person name="Ji P."/>
            <person name="Bell-Sakyi L."/>
            <person name="Cui X.M."/>
            <person name="Yuan T.T."/>
            <person name="Jiang B.G."/>
            <person name="Yang W.F."/>
            <person name="Lam T.T."/>
            <person name="Chang Q.C."/>
            <person name="Ding S.J."/>
            <person name="Wang X.J."/>
            <person name="Zhu J.G."/>
            <person name="Ruan X.D."/>
            <person name="Zhao L."/>
            <person name="Wei J.T."/>
            <person name="Ye R.Z."/>
            <person name="Que T.C."/>
            <person name="Du C.H."/>
            <person name="Zhou Y.H."/>
            <person name="Cheng J.X."/>
            <person name="Dai P.F."/>
            <person name="Guo W.B."/>
            <person name="Han X.H."/>
            <person name="Huang E.J."/>
            <person name="Li L.F."/>
            <person name="Wei W."/>
            <person name="Gao Y.C."/>
            <person name="Liu J.Z."/>
            <person name="Shao H.Z."/>
            <person name="Wang X."/>
            <person name="Wang C.C."/>
            <person name="Yang T.C."/>
            <person name="Huo Q.B."/>
            <person name="Li W."/>
            <person name="Chen H.Y."/>
            <person name="Chen S.E."/>
            <person name="Zhou L.G."/>
            <person name="Ni X.B."/>
            <person name="Tian J.H."/>
            <person name="Sheng Y."/>
            <person name="Liu T."/>
            <person name="Pan Y.S."/>
            <person name="Xia L.Y."/>
            <person name="Li J."/>
            <person name="Zhao F."/>
            <person name="Cao W.C."/>
        </authorList>
    </citation>
    <scope>NUCLEOTIDE SEQUENCE</scope>
    <source>
        <strain evidence="2">Rmic-2018</strain>
    </source>
</reference>
<organism evidence="2 3">
    <name type="scientific">Rhipicephalus microplus</name>
    <name type="common">Cattle tick</name>
    <name type="synonym">Boophilus microplus</name>
    <dbReference type="NCBI Taxonomy" id="6941"/>
    <lineage>
        <taxon>Eukaryota</taxon>
        <taxon>Metazoa</taxon>
        <taxon>Ecdysozoa</taxon>
        <taxon>Arthropoda</taxon>
        <taxon>Chelicerata</taxon>
        <taxon>Arachnida</taxon>
        <taxon>Acari</taxon>
        <taxon>Parasitiformes</taxon>
        <taxon>Ixodida</taxon>
        <taxon>Ixodoidea</taxon>
        <taxon>Ixodidae</taxon>
        <taxon>Rhipicephalinae</taxon>
        <taxon>Rhipicephalus</taxon>
        <taxon>Boophilus</taxon>
    </lineage>
</organism>
<sequence length="121" mass="13450">MQKCFRVLYLDYGNRCTVDSASLRPLPPELASLPACALRMSLANVCPNKGNKWDEAAIALFVDLTGFKLSLVAEKKGHRRTRFEDVMEVTLWNRNGPVPINITAVLVEKAFAVLKKVSLGM</sequence>
<protein>
    <recommendedName>
        <fullName evidence="1">Tudor domain-containing protein</fullName>
    </recommendedName>
</protein>
<dbReference type="GO" id="GO:0005737">
    <property type="term" value="C:cytoplasm"/>
    <property type="evidence" value="ECO:0007669"/>
    <property type="project" value="UniProtKB-ARBA"/>
</dbReference>
<dbReference type="VEuPathDB" id="VectorBase:LOC119162179"/>
<dbReference type="SUPFAM" id="SSF63748">
    <property type="entry name" value="Tudor/PWWP/MBT"/>
    <property type="match status" value="1"/>
</dbReference>
<dbReference type="InterPro" id="IPR035437">
    <property type="entry name" value="SNase_OB-fold_sf"/>
</dbReference>
<keyword evidence="3" id="KW-1185">Reference proteome</keyword>
<reference evidence="2" key="2">
    <citation type="submission" date="2021-09" db="EMBL/GenBank/DDBJ databases">
        <authorList>
            <person name="Jia N."/>
            <person name="Wang J."/>
            <person name="Shi W."/>
            <person name="Du L."/>
            <person name="Sun Y."/>
            <person name="Zhan W."/>
            <person name="Jiang J."/>
            <person name="Wang Q."/>
            <person name="Zhang B."/>
            <person name="Ji P."/>
            <person name="Sakyi L.B."/>
            <person name="Cui X."/>
            <person name="Yuan T."/>
            <person name="Jiang B."/>
            <person name="Yang W."/>
            <person name="Lam T.T.-Y."/>
            <person name="Chang Q."/>
            <person name="Ding S."/>
            <person name="Wang X."/>
            <person name="Zhu J."/>
            <person name="Ruan X."/>
            <person name="Zhao L."/>
            <person name="Wei J."/>
            <person name="Que T."/>
            <person name="Du C."/>
            <person name="Cheng J."/>
            <person name="Dai P."/>
            <person name="Han X."/>
            <person name="Huang E."/>
            <person name="Gao Y."/>
            <person name="Liu J."/>
            <person name="Shao H."/>
            <person name="Ye R."/>
            <person name="Li L."/>
            <person name="Wei W."/>
            <person name="Wang X."/>
            <person name="Wang C."/>
            <person name="Huo Q."/>
            <person name="Li W."/>
            <person name="Guo W."/>
            <person name="Chen H."/>
            <person name="Chen S."/>
            <person name="Zhou L."/>
            <person name="Zhou L."/>
            <person name="Ni X."/>
            <person name="Tian J."/>
            <person name="Zhou Y."/>
            <person name="Sheng Y."/>
            <person name="Liu T."/>
            <person name="Pan Y."/>
            <person name="Xia L."/>
            <person name="Li J."/>
            <person name="Zhao F."/>
            <person name="Cao W."/>
        </authorList>
    </citation>
    <scope>NUCLEOTIDE SEQUENCE</scope>
    <source>
        <strain evidence="2">Rmic-2018</strain>
        <tissue evidence="2">Larvae</tissue>
    </source>
</reference>
<name>A0A9J6EIV6_RHIMP</name>
<dbReference type="EMBL" id="JABSTU010000004">
    <property type="protein sequence ID" value="KAH8034215.1"/>
    <property type="molecule type" value="Genomic_DNA"/>
</dbReference>
<dbReference type="Gene3D" id="2.40.50.90">
    <property type="match status" value="1"/>
</dbReference>
<evidence type="ECO:0000313" key="3">
    <source>
        <dbReference type="Proteomes" id="UP000821866"/>
    </source>
</evidence>
<evidence type="ECO:0000313" key="2">
    <source>
        <dbReference type="EMBL" id="KAH8034215.1"/>
    </source>
</evidence>
<dbReference type="InterPro" id="IPR002999">
    <property type="entry name" value="Tudor"/>
</dbReference>
<dbReference type="PROSITE" id="PS50304">
    <property type="entry name" value="TUDOR"/>
    <property type="match status" value="1"/>
</dbReference>
<feature type="domain" description="Tudor" evidence="1">
    <location>
        <begin position="1"/>
        <end position="33"/>
    </location>
</feature>
<dbReference type="Proteomes" id="UP000821866">
    <property type="component" value="Chromosome 2"/>
</dbReference>
<dbReference type="Pfam" id="PF00567">
    <property type="entry name" value="TUDOR"/>
    <property type="match status" value="1"/>
</dbReference>
<dbReference type="PANTHER" id="PTHR22948:SF76">
    <property type="entry name" value="FI20010P1-RELATED"/>
    <property type="match status" value="1"/>
</dbReference>